<dbReference type="InterPro" id="IPR013785">
    <property type="entry name" value="Aldolase_TIM"/>
</dbReference>
<comment type="function">
    <text evidence="6">Radical SAM enzyme that catalyzes the addition of the adenosyl radical to the double bond of 3-[(1-carboxyvinyl)oxy]benzoate, leading to aminodeoxyfutalosine (AFL), a key intermediate in the formation of menaquinone (MK, vitamin K2) from chorismate.</text>
</comment>
<feature type="binding site" evidence="6">
    <location>
        <position position="66"/>
    </location>
    <ligand>
        <name>[4Fe-4S] cluster</name>
        <dbReference type="ChEBI" id="CHEBI:49883"/>
        <note>4Fe-4S-S-AdoMet</note>
    </ligand>
</feature>
<keyword evidence="6" id="KW-0808">Transferase</keyword>
<comment type="cofactor">
    <cofactor evidence="6">
        <name>[4Fe-4S] cluster</name>
        <dbReference type="ChEBI" id="CHEBI:49883"/>
    </cofactor>
    <text evidence="6">Binds 1 [4Fe-4S] cluster. The cluster is coordinated with 3 cysteines and an exchangeable S-adenosyl-L-methionine.</text>
</comment>
<evidence type="ECO:0000256" key="5">
    <source>
        <dbReference type="ARBA" id="ARBA00023014"/>
    </source>
</evidence>
<keyword evidence="3 6" id="KW-0479">Metal-binding</keyword>
<feature type="domain" description="Radical SAM core" evidence="7">
    <location>
        <begin position="45"/>
        <end position="283"/>
    </location>
</feature>
<dbReference type="InterPro" id="IPR022432">
    <property type="entry name" value="MqnE"/>
</dbReference>
<dbReference type="InterPro" id="IPR034405">
    <property type="entry name" value="F420"/>
</dbReference>
<evidence type="ECO:0000256" key="3">
    <source>
        <dbReference type="ARBA" id="ARBA00022723"/>
    </source>
</evidence>
<evidence type="ECO:0000313" key="9">
    <source>
        <dbReference type="Proteomes" id="UP001595783"/>
    </source>
</evidence>
<feature type="binding site" evidence="6">
    <location>
        <position position="63"/>
    </location>
    <ligand>
        <name>[4Fe-4S] cluster</name>
        <dbReference type="ChEBI" id="CHEBI:49883"/>
        <note>4Fe-4S-S-AdoMet</note>
    </ligand>
</feature>
<dbReference type="NCBIfam" id="TIGR00423">
    <property type="entry name" value="CofH family radical SAM protein"/>
    <property type="match status" value="1"/>
</dbReference>
<name>A0ABV7ZIV4_9HELI</name>
<dbReference type="PANTHER" id="PTHR43076:SF7">
    <property type="entry name" value="AMINODEOXYFUTALOSINE SYNTHASE"/>
    <property type="match status" value="1"/>
</dbReference>
<dbReference type="InterPro" id="IPR007197">
    <property type="entry name" value="rSAM"/>
</dbReference>
<evidence type="ECO:0000256" key="6">
    <source>
        <dbReference type="HAMAP-Rule" id="MF_00993"/>
    </source>
</evidence>
<dbReference type="SUPFAM" id="SSF102114">
    <property type="entry name" value="Radical SAM enzymes"/>
    <property type="match status" value="1"/>
</dbReference>
<dbReference type="PIRSF" id="PIRSF004762">
    <property type="entry name" value="CHP00423"/>
    <property type="match status" value="1"/>
</dbReference>
<keyword evidence="9" id="KW-1185">Reference proteome</keyword>
<comment type="similarity">
    <text evidence="6">Belongs to the radical SAM superfamily. MqnE family.</text>
</comment>
<dbReference type="SFLD" id="SFLDS00029">
    <property type="entry name" value="Radical_SAM"/>
    <property type="match status" value="1"/>
</dbReference>
<evidence type="ECO:0000256" key="4">
    <source>
        <dbReference type="ARBA" id="ARBA00023004"/>
    </source>
</evidence>
<dbReference type="PANTHER" id="PTHR43076">
    <property type="entry name" value="FO SYNTHASE (COFH)"/>
    <property type="match status" value="1"/>
</dbReference>
<dbReference type="InterPro" id="IPR045567">
    <property type="entry name" value="CofH/MnqC-like_C"/>
</dbReference>
<dbReference type="NCBIfam" id="TIGR03700">
    <property type="entry name" value="mena_SCO4494"/>
    <property type="match status" value="1"/>
</dbReference>
<dbReference type="CDD" id="cd01335">
    <property type="entry name" value="Radical_SAM"/>
    <property type="match status" value="1"/>
</dbReference>
<dbReference type="Pfam" id="PF04055">
    <property type="entry name" value="Radical_SAM"/>
    <property type="match status" value="1"/>
</dbReference>
<keyword evidence="6" id="KW-0474">Menaquinone biosynthesis</keyword>
<keyword evidence="2 6" id="KW-0949">S-adenosyl-L-methionine</keyword>
<reference evidence="9" key="1">
    <citation type="journal article" date="2019" name="Int. J. Syst. Evol. Microbiol.">
        <title>The Global Catalogue of Microorganisms (GCM) 10K type strain sequencing project: providing services to taxonomists for standard genome sequencing and annotation.</title>
        <authorList>
            <consortium name="The Broad Institute Genomics Platform"/>
            <consortium name="The Broad Institute Genome Sequencing Center for Infectious Disease"/>
            <person name="Wu L."/>
            <person name="Ma J."/>
        </authorList>
    </citation>
    <scope>NUCLEOTIDE SEQUENCE [LARGE SCALE GENOMIC DNA]</scope>
    <source>
        <strain evidence="9">CCUG 53816</strain>
    </source>
</reference>
<dbReference type="Gene3D" id="3.20.20.70">
    <property type="entry name" value="Aldolase class I"/>
    <property type="match status" value="1"/>
</dbReference>
<protein>
    <recommendedName>
        <fullName evidence="6">Aminodeoxyfutalosine synthase</fullName>
        <shortName evidence="6">AFL synthase</shortName>
        <shortName evidence="6">Aminofutalosine synthase</shortName>
        <ecNumber evidence="6">2.5.1.120</ecNumber>
    </recommendedName>
    <alternativeName>
        <fullName evidence="6">Menaquinone biosynthetic enzyme MqnE</fullName>
    </alternativeName>
</protein>
<proteinExistence type="inferred from homology"/>
<evidence type="ECO:0000256" key="1">
    <source>
        <dbReference type="ARBA" id="ARBA00022485"/>
    </source>
</evidence>
<accession>A0ABV7ZIV4</accession>
<keyword evidence="1 6" id="KW-0004">4Fe-4S</keyword>
<sequence>MDLLTQALEAQDLDASSLARLYDYDLYALGEAAHGIRSRFHGDQVFFNTNRHLNPSNICADSCKFCAFSASRKNPNPYEMGHGEILEQIAQAYENGIKEVHVVSAHNPNYTYEWYLELFRLIKARMPHLHLKAMTAAEVHFLSTKFDKPYQEVLEDMLEAGVDSMPGGGAEIFDEKVRKRICGGKVSSKRWLEIHQYWHSLGRMSNATMLFGHVESKQDRLDHMLRLKAAQSPNALEKKGGFNAFIPLLYQREHNFLKVARSPSAVEILKTIAIARIVLQNIPHIKAYWATLGLNLALVAQEFGADDLDGTIGVEKIQSAGGAQSARGIAKEDLIAQIKDARFIPVERDSLYNPLKVW</sequence>
<dbReference type="SFLD" id="SFLDG01064">
    <property type="entry name" value="F420__menaquinone_cofactor_bio"/>
    <property type="match status" value="1"/>
</dbReference>
<comment type="caution">
    <text evidence="8">The sequence shown here is derived from an EMBL/GenBank/DDBJ whole genome shotgun (WGS) entry which is preliminary data.</text>
</comment>
<dbReference type="EC" id="2.5.1.120" evidence="6"/>
<dbReference type="InterPro" id="IPR020050">
    <property type="entry name" value="FO_synthase_su2"/>
</dbReference>
<keyword evidence="5 6" id="KW-0411">Iron-sulfur</keyword>
<evidence type="ECO:0000256" key="2">
    <source>
        <dbReference type="ARBA" id="ARBA00022691"/>
    </source>
</evidence>
<dbReference type="EMBL" id="JBHRZO010000037">
    <property type="protein sequence ID" value="MFC3848066.1"/>
    <property type="molecule type" value="Genomic_DNA"/>
</dbReference>
<comment type="pathway">
    <text evidence="6">Quinol/quinone metabolism; menaquinone biosynthesis.</text>
</comment>
<gene>
    <name evidence="6 8" type="primary">mqnE</name>
    <name evidence="8" type="ORF">ACFOPX_05945</name>
</gene>
<keyword evidence="4 6" id="KW-0408">Iron</keyword>
<dbReference type="SFLD" id="SFLDG01389">
    <property type="entry name" value="menaquinone_synthsis_involved"/>
    <property type="match status" value="1"/>
</dbReference>
<dbReference type="Pfam" id="PF19288">
    <property type="entry name" value="CofH_C"/>
    <property type="match status" value="1"/>
</dbReference>
<dbReference type="PROSITE" id="PS51918">
    <property type="entry name" value="RADICAL_SAM"/>
    <property type="match status" value="1"/>
</dbReference>
<dbReference type="RefSeq" id="WP_104752335.1">
    <property type="nucleotide sequence ID" value="NZ_FZMF01000022.1"/>
</dbReference>
<evidence type="ECO:0000313" key="8">
    <source>
        <dbReference type="EMBL" id="MFC3848066.1"/>
    </source>
</evidence>
<dbReference type="InterPro" id="IPR058240">
    <property type="entry name" value="rSAM_sf"/>
</dbReference>
<dbReference type="Proteomes" id="UP001595783">
    <property type="component" value="Unassembled WGS sequence"/>
</dbReference>
<dbReference type="NCBIfam" id="NF006276">
    <property type="entry name" value="PRK08444.1"/>
    <property type="match status" value="1"/>
</dbReference>
<evidence type="ECO:0000259" key="7">
    <source>
        <dbReference type="PROSITE" id="PS51918"/>
    </source>
</evidence>
<dbReference type="HAMAP" id="MF_00993">
    <property type="entry name" value="MqnE"/>
    <property type="match status" value="1"/>
</dbReference>
<dbReference type="SFLD" id="SFLDF00343">
    <property type="entry name" value="aminofutalosine_synthase_(mqnE"/>
    <property type="match status" value="1"/>
</dbReference>
<comment type="catalytic activity">
    <reaction evidence="6">
        <text>3-[(1-carboxyvinyl)-oxy]benzoate + S-adenosyl-L-methionine + H2O = 6-amino-6-deoxyfutalosine + hydrogencarbonate + L-methionine + H(+)</text>
        <dbReference type="Rhea" id="RHEA:33075"/>
        <dbReference type="ChEBI" id="CHEBI:15377"/>
        <dbReference type="ChEBI" id="CHEBI:15378"/>
        <dbReference type="ChEBI" id="CHEBI:17544"/>
        <dbReference type="ChEBI" id="CHEBI:57844"/>
        <dbReference type="ChEBI" id="CHEBI:59789"/>
        <dbReference type="ChEBI" id="CHEBI:64286"/>
        <dbReference type="ChEBI" id="CHEBI:76981"/>
        <dbReference type="EC" id="2.5.1.120"/>
    </reaction>
</comment>
<organism evidence="8 9">
    <name type="scientific">Helicobacter baculiformis</name>
    <dbReference type="NCBI Taxonomy" id="427351"/>
    <lineage>
        <taxon>Bacteria</taxon>
        <taxon>Pseudomonadati</taxon>
        <taxon>Campylobacterota</taxon>
        <taxon>Epsilonproteobacteria</taxon>
        <taxon>Campylobacterales</taxon>
        <taxon>Helicobacteraceae</taxon>
        <taxon>Helicobacter</taxon>
    </lineage>
</organism>
<feature type="binding site" evidence="6">
    <location>
        <position position="59"/>
    </location>
    <ligand>
        <name>[4Fe-4S] cluster</name>
        <dbReference type="ChEBI" id="CHEBI:49883"/>
        <note>4Fe-4S-S-AdoMet</note>
    </ligand>
</feature>